<accession>A0A314ZYB7</accession>
<reference evidence="1 2" key="1">
    <citation type="submission" date="2018-02" db="EMBL/GenBank/DDBJ databases">
        <title>Draft genome of wild Prunus yedoensis var. nudiflora.</title>
        <authorList>
            <person name="Baek S."/>
            <person name="Kim J.-H."/>
            <person name="Choi K."/>
            <person name="Kim G.-B."/>
            <person name="Cho A."/>
            <person name="Jang H."/>
            <person name="Shin C.-H."/>
            <person name="Yu H.-J."/>
            <person name="Mun J.-H."/>
        </authorList>
    </citation>
    <scope>NUCLEOTIDE SEQUENCE [LARGE SCALE GENOMIC DNA]</scope>
    <source>
        <strain evidence="2">cv. Jeju island</strain>
        <tissue evidence="1">Leaf</tissue>
    </source>
</reference>
<proteinExistence type="predicted"/>
<keyword evidence="2" id="KW-1185">Reference proteome</keyword>
<evidence type="ECO:0000313" key="2">
    <source>
        <dbReference type="Proteomes" id="UP000250321"/>
    </source>
</evidence>
<comment type="caution">
    <text evidence="1">The sequence shown here is derived from an EMBL/GenBank/DDBJ whole genome shotgun (WGS) entry which is preliminary data.</text>
</comment>
<dbReference type="AlphaFoldDB" id="A0A314ZYB7"/>
<sequence length="60" mass="6572">MSSFSNNNISLPFSIFDELALAVSQYAPSLDFGIDFNNLPEDVLVTRQAQPLAAYPTLAH</sequence>
<gene>
    <name evidence="1" type="ORF">Pyn_26437</name>
</gene>
<dbReference type="OrthoDB" id="10594534at2759"/>
<protein>
    <submittedName>
        <fullName evidence="1">Uncharacterized protein</fullName>
    </submittedName>
</protein>
<evidence type="ECO:0000313" key="1">
    <source>
        <dbReference type="EMBL" id="PQQ21981.1"/>
    </source>
</evidence>
<name>A0A314ZYB7_PRUYE</name>
<dbReference type="EMBL" id="PJQY01000002">
    <property type="protein sequence ID" value="PQQ21981.1"/>
    <property type="molecule type" value="Genomic_DNA"/>
</dbReference>
<dbReference type="Proteomes" id="UP000250321">
    <property type="component" value="Unassembled WGS sequence"/>
</dbReference>
<organism evidence="1 2">
    <name type="scientific">Prunus yedoensis var. nudiflora</name>
    <dbReference type="NCBI Taxonomy" id="2094558"/>
    <lineage>
        <taxon>Eukaryota</taxon>
        <taxon>Viridiplantae</taxon>
        <taxon>Streptophyta</taxon>
        <taxon>Embryophyta</taxon>
        <taxon>Tracheophyta</taxon>
        <taxon>Spermatophyta</taxon>
        <taxon>Magnoliopsida</taxon>
        <taxon>eudicotyledons</taxon>
        <taxon>Gunneridae</taxon>
        <taxon>Pentapetalae</taxon>
        <taxon>rosids</taxon>
        <taxon>fabids</taxon>
        <taxon>Rosales</taxon>
        <taxon>Rosaceae</taxon>
        <taxon>Amygdaloideae</taxon>
        <taxon>Amygdaleae</taxon>
        <taxon>Prunus</taxon>
    </lineage>
</organism>